<dbReference type="EMBL" id="CAJVCH010397244">
    <property type="protein sequence ID" value="CAG7817559.1"/>
    <property type="molecule type" value="Genomic_DNA"/>
</dbReference>
<evidence type="ECO:0000256" key="1">
    <source>
        <dbReference type="SAM" id="MobiDB-lite"/>
    </source>
</evidence>
<name>A0A8J2PL13_9HEXA</name>
<comment type="caution">
    <text evidence="2">The sequence shown here is derived from an EMBL/GenBank/DDBJ whole genome shotgun (WGS) entry which is preliminary data.</text>
</comment>
<feature type="region of interest" description="Disordered" evidence="1">
    <location>
        <begin position="77"/>
        <end position="136"/>
    </location>
</feature>
<keyword evidence="3" id="KW-1185">Reference proteome</keyword>
<evidence type="ECO:0000313" key="3">
    <source>
        <dbReference type="Proteomes" id="UP000708208"/>
    </source>
</evidence>
<organism evidence="2 3">
    <name type="scientific">Allacma fusca</name>
    <dbReference type="NCBI Taxonomy" id="39272"/>
    <lineage>
        <taxon>Eukaryota</taxon>
        <taxon>Metazoa</taxon>
        <taxon>Ecdysozoa</taxon>
        <taxon>Arthropoda</taxon>
        <taxon>Hexapoda</taxon>
        <taxon>Collembola</taxon>
        <taxon>Symphypleona</taxon>
        <taxon>Sminthuridae</taxon>
        <taxon>Allacma</taxon>
    </lineage>
</organism>
<accession>A0A8J2PL13</accession>
<reference evidence="2" key="1">
    <citation type="submission" date="2021-06" db="EMBL/GenBank/DDBJ databases">
        <authorList>
            <person name="Hodson N. C."/>
            <person name="Mongue J. A."/>
            <person name="Jaron S. K."/>
        </authorList>
    </citation>
    <scope>NUCLEOTIDE SEQUENCE</scope>
</reference>
<gene>
    <name evidence="2" type="ORF">AFUS01_LOCUS28118</name>
</gene>
<proteinExistence type="predicted"/>
<sequence length="200" mass="22876">MAQFLLLFLLPLLIISILYYKVGIFLRNREAFNECFVSSTLFEYDPPENSEELREEIDTEIIEERYFISHTDGAKNEAHQKNGLSNSAPNGNPPENSIAEMNRNLLERLTKKRIQRPRDSLKSKRGSRTSTTQEKLNNCSNCRKHSNSHKRLGLGNCYGFKARDKIHRKRNLSGVPSAVRIVGFFAATPKSPPRIGPIRM</sequence>
<evidence type="ECO:0000313" key="2">
    <source>
        <dbReference type="EMBL" id="CAG7817559.1"/>
    </source>
</evidence>
<dbReference type="Proteomes" id="UP000708208">
    <property type="component" value="Unassembled WGS sequence"/>
</dbReference>
<dbReference type="AlphaFoldDB" id="A0A8J2PL13"/>
<feature type="compositionally biased region" description="Polar residues" evidence="1">
    <location>
        <begin position="82"/>
        <end position="95"/>
    </location>
</feature>
<protein>
    <submittedName>
        <fullName evidence="2">Uncharacterized protein</fullName>
    </submittedName>
</protein>